<dbReference type="GO" id="GO:0046872">
    <property type="term" value="F:metal ion binding"/>
    <property type="evidence" value="ECO:0007669"/>
    <property type="project" value="UniProtKB-KW"/>
</dbReference>
<keyword evidence="2" id="KW-0378">Hydrolase</keyword>
<dbReference type="Pfam" id="PF04227">
    <property type="entry name" value="Indigoidine_A"/>
    <property type="match status" value="1"/>
</dbReference>
<dbReference type="SUPFAM" id="SSF110581">
    <property type="entry name" value="Indigoidine synthase A-like"/>
    <property type="match status" value="1"/>
</dbReference>
<evidence type="ECO:0000256" key="2">
    <source>
        <dbReference type="ARBA" id="ARBA00022801"/>
    </source>
</evidence>
<accession>X0UP06</accession>
<evidence type="ECO:0000313" key="6">
    <source>
        <dbReference type="EMBL" id="GAG00987.1"/>
    </source>
</evidence>
<dbReference type="PANTHER" id="PTHR42909:SF1">
    <property type="entry name" value="CARBOHYDRATE KINASE PFKB DOMAIN-CONTAINING PROTEIN"/>
    <property type="match status" value="1"/>
</dbReference>
<evidence type="ECO:0000256" key="1">
    <source>
        <dbReference type="ARBA" id="ARBA00022723"/>
    </source>
</evidence>
<dbReference type="Gene3D" id="3.40.1790.10">
    <property type="entry name" value="Indigoidine synthase domain"/>
    <property type="match status" value="1"/>
</dbReference>
<dbReference type="GO" id="GO:0016798">
    <property type="term" value="F:hydrolase activity, acting on glycosyl bonds"/>
    <property type="evidence" value="ECO:0007669"/>
    <property type="project" value="UniProtKB-KW"/>
</dbReference>
<evidence type="ECO:0000256" key="4">
    <source>
        <dbReference type="ARBA" id="ARBA00023239"/>
    </source>
</evidence>
<feature type="non-terminal residue" evidence="6">
    <location>
        <position position="1"/>
    </location>
</feature>
<proteinExistence type="predicted"/>
<keyword evidence="1" id="KW-0479">Metal-binding</keyword>
<reference evidence="6" key="1">
    <citation type="journal article" date="2014" name="Front. Microbiol.">
        <title>High frequency of phylogenetically diverse reductive dehalogenase-homologous genes in deep subseafloor sedimentary metagenomes.</title>
        <authorList>
            <person name="Kawai M."/>
            <person name="Futagami T."/>
            <person name="Toyoda A."/>
            <person name="Takaki Y."/>
            <person name="Nishi S."/>
            <person name="Hori S."/>
            <person name="Arai W."/>
            <person name="Tsubouchi T."/>
            <person name="Morono Y."/>
            <person name="Uchiyama I."/>
            <person name="Ito T."/>
            <person name="Fujiyama A."/>
            <person name="Inagaki F."/>
            <person name="Takami H."/>
        </authorList>
    </citation>
    <scope>NUCLEOTIDE SEQUENCE</scope>
    <source>
        <strain evidence="6">Expedition CK06-06</strain>
    </source>
</reference>
<dbReference type="GO" id="GO:0005737">
    <property type="term" value="C:cytoplasm"/>
    <property type="evidence" value="ECO:0007669"/>
    <property type="project" value="TreeGrafter"/>
</dbReference>
<gene>
    <name evidence="6" type="ORF">S01H1_45534</name>
</gene>
<organism evidence="6">
    <name type="scientific">marine sediment metagenome</name>
    <dbReference type="NCBI Taxonomy" id="412755"/>
    <lineage>
        <taxon>unclassified sequences</taxon>
        <taxon>metagenomes</taxon>
        <taxon>ecological metagenomes</taxon>
    </lineage>
</organism>
<evidence type="ECO:0008006" key="7">
    <source>
        <dbReference type="Google" id="ProtNLM"/>
    </source>
</evidence>
<dbReference type="PANTHER" id="PTHR42909">
    <property type="entry name" value="ZGC:136858"/>
    <property type="match status" value="1"/>
</dbReference>
<keyword evidence="3" id="KW-0464">Manganese</keyword>
<comment type="caution">
    <text evidence="6">The sequence shown here is derived from an EMBL/GenBank/DDBJ whole genome shotgun (WGS) entry which is preliminary data.</text>
</comment>
<dbReference type="AlphaFoldDB" id="X0UP06"/>
<dbReference type="GO" id="GO:0004730">
    <property type="term" value="F:pseudouridylate synthase activity"/>
    <property type="evidence" value="ECO:0007669"/>
    <property type="project" value="InterPro"/>
</dbReference>
<sequence length="185" mass="19765">GVHRGQPFARFSADISADLPELAQTRVTVVCSGAKSILDLPLTLEWLETYGVPILGYRTDEFPAFYSRQSGLPVDARVDTPEEVARIIRTKWELGLEGGVLVTVPVPEEAELPCEVVEEAIERALTAAQEQGITGKALTPFLLSQIARITEGRSLAANIALLRNNAAVAAQIAKALAECQGGSLA</sequence>
<keyword evidence="4" id="KW-0456">Lyase</keyword>
<keyword evidence="5" id="KW-0326">Glycosidase</keyword>
<evidence type="ECO:0000256" key="5">
    <source>
        <dbReference type="ARBA" id="ARBA00023295"/>
    </source>
</evidence>
<protein>
    <recommendedName>
        <fullName evidence="7">Pseudouridine-5'-phosphate glycosidase</fullName>
    </recommendedName>
</protein>
<evidence type="ECO:0000256" key="3">
    <source>
        <dbReference type="ARBA" id="ARBA00023211"/>
    </source>
</evidence>
<dbReference type="InterPro" id="IPR022830">
    <property type="entry name" value="Indigdn_synthA-like"/>
</dbReference>
<dbReference type="InterPro" id="IPR007342">
    <property type="entry name" value="PsuG"/>
</dbReference>
<dbReference type="EMBL" id="BARS01029102">
    <property type="protein sequence ID" value="GAG00987.1"/>
    <property type="molecule type" value="Genomic_DNA"/>
</dbReference>
<name>X0UP06_9ZZZZ</name>